<keyword evidence="1" id="KW-0349">Heme</keyword>
<proteinExistence type="inferred from homology"/>
<dbReference type="SUPFAM" id="SSF55856">
    <property type="entry name" value="Cytochrome b5-like heme/steroid binding domain"/>
    <property type="match status" value="1"/>
</dbReference>
<evidence type="ECO:0000313" key="7">
    <source>
        <dbReference type="EMBL" id="TGJ87541.1"/>
    </source>
</evidence>
<accession>A0A4Z0Z7F4</accession>
<dbReference type="InterPro" id="IPR001199">
    <property type="entry name" value="Cyt_B5-like_heme/steroid-bd"/>
</dbReference>
<dbReference type="AlphaFoldDB" id="A0A4Z0Z7F4"/>
<keyword evidence="3" id="KW-0408">Iron</keyword>
<name>A0A4Z0Z7F4_9PEZI</name>
<dbReference type="GO" id="GO:0046872">
    <property type="term" value="F:metal ion binding"/>
    <property type="evidence" value="ECO:0007669"/>
    <property type="project" value="UniProtKB-KW"/>
</dbReference>
<reference evidence="7 8" key="1">
    <citation type="submission" date="2019-03" db="EMBL/GenBank/DDBJ databases">
        <title>Draft genome sequence of Xylaria hypoxylon DSM 108379, a ubiquitous saprotrophic-parasitic fungi on hardwood.</title>
        <authorList>
            <person name="Buettner E."/>
            <person name="Leonhardt S."/>
            <person name="Gebauer A.M."/>
            <person name="Liers C."/>
            <person name="Hofrichter M."/>
            <person name="Kellner H."/>
        </authorList>
    </citation>
    <scope>NUCLEOTIDE SEQUENCE [LARGE SCALE GENOMIC DNA]</scope>
    <source>
        <strain evidence="7 8">DSM 108379</strain>
    </source>
</reference>
<feature type="compositionally biased region" description="Polar residues" evidence="5">
    <location>
        <begin position="186"/>
        <end position="209"/>
    </location>
</feature>
<feature type="domain" description="Cytochrome b5 heme-binding" evidence="6">
    <location>
        <begin position="40"/>
        <end position="116"/>
    </location>
</feature>
<dbReference type="Pfam" id="PF00173">
    <property type="entry name" value="Cyt-b5"/>
    <property type="match status" value="1"/>
</dbReference>
<feature type="region of interest" description="Disordered" evidence="5">
    <location>
        <begin position="176"/>
        <end position="254"/>
    </location>
</feature>
<dbReference type="PANTHER" id="PTHR19359">
    <property type="entry name" value="CYTOCHROME B5"/>
    <property type="match status" value="1"/>
</dbReference>
<comment type="caution">
    <text evidence="7">The sequence shown here is derived from an EMBL/GenBank/DDBJ whole genome shotgun (WGS) entry which is preliminary data.</text>
</comment>
<evidence type="ECO:0000256" key="3">
    <source>
        <dbReference type="ARBA" id="ARBA00023004"/>
    </source>
</evidence>
<feature type="compositionally biased region" description="Low complexity" evidence="5">
    <location>
        <begin position="1"/>
        <end position="11"/>
    </location>
</feature>
<gene>
    <name evidence="7" type="ORF">E0Z10_g1222</name>
</gene>
<dbReference type="InterPro" id="IPR036400">
    <property type="entry name" value="Cyt_B5-like_heme/steroid_sf"/>
</dbReference>
<dbReference type="EMBL" id="SKBN01000012">
    <property type="protein sequence ID" value="TGJ87541.1"/>
    <property type="molecule type" value="Genomic_DNA"/>
</dbReference>
<feature type="region of interest" description="Disordered" evidence="5">
    <location>
        <begin position="1"/>
        <end position="45"/>
    </location>
</feature>
<dbReference type="OrthoDB" id="5243545at2759"/>
<evidence type="ECO:0000256" key="2">
    <source>
        <dbReference type="ARBA" id="ARBA00022723"/>
    </source>
</evidence>
<keyword evidence="2" id="KW-0479">Metal-binding</keyword>
<keyword evidence="8" id="KW-1185">Reference proteome</keyword>
<organism evidence="7 8">
    <name type="scientific">Xylaria hypoxylon</name>
    <dbReference type="NCBI Taxonomy" id="37992"/>
    <lineage>
        <taxon>Eukaryota</taxon>
        <taxon>Fungi</taxon>
        <taxon>Dikarya</taxon>
        <taxon>Ascomycota</taxon>
        <taxon>Pezizomycotina</taxon>
        <taxon>Sordariomycetes</taxon>
        <taxon>Xylariomycetidae</taxon>
        <taxon>Xylariales</taxon>
        <taxon>Xylariaceae</taxon>
        <taxon>Xylaria</taxon>
    </lineage>
</organism>
<dbReference type="GO" id="GO:0016020">
    <property type="term" value="C:membrane"/>
    <property type="evidence" value="ECO:0007669"/>
    <property type="project" value="TreeGrafter"/>
</dbReference>
<evidence type="ECO:0000259" key="6">
    <source>
        <dbReference type="PROSITE" id="PS50255"/>
    </source>
</evidence>
<evidence type="ECO:0000256" key="4">
    <source>
        <dbReference type="ARBA" id="ARBA00038168"/>
    </source>
</evidence>
<dbReference type="InterPro" id="IPR050668">
    <property type="entry name" value="Cytochrome_b5"/>
</dbReference>
<dbReference type="GO" id="GO:0020037">
    <property type="term" value="F:heme binding"/>
    <property type="evidence" value="ECO:0007669"/>
    <property type="project" value="TreeGrafter"/>
</dbReference>
<evidence type="ECO:0000256" key="1">
    <source>
        <dbReference type="ARBA" id="ARBA00022617"/>
    </source>
</evidence>
<evidence type="ECO:0000256" key="5">
    <source>
        <dbReference type="SAM" id="MobiDB-lite"/>
    </source>
</evidence>
<protein>
    <recommendedName>
        <fullName evidence="6">Cytochrome b5 heme-binding domain-containing protein</fullName>
    </recommendedName>
</protein>
<evidence type="ECO:0000313" key="8">
    <source>
        <dbReference type="Proteomes" id="UP000297716"/>
    </source>
</evidence>
<sequence length="611" mass="66723">MSGGNNNNNSNIDPDIDLGSDAGLYDPADPGPSTPVATTPSGIHPADVAKHNTKQDCWVIINGHVWNVTDWLDNHPGGVDAIFPHAGQDASAAYNGQHEKDLVFSTLPNSYLGEQLNALPTPPNTGPTGNALVPLTAPVINTPTGPGFGFTDPVAPTKNAPVPPITSAPAAAAPFIFTKPAPPKSNTPAPSNNNGPAPLNYSFTSQSANTKAPSPTPVPPTTSAPGPTNGNGVVGQTDVNQIPPVIESTNKAHKRSADYKMRMLGGWTVNDGTFDPVPENKRQKTHVPYPAYVSHAFRARAGLSNLQLSRDSPISLCAMDIATHHLWKCMPGQARRYLHLASPNGPALWGPNEEAVEMMYQKMDDKAYHVPVSKGSQQTEYQLYSDVKKRPWIIWPLWVEDEWGSDYVTVIWHSTNTPQAPDRFDQLLFYSIIDPRRSPDANSNGRNETIKGRISRIANRLWAFWAKAGINRQKLRFKEVLCSPMPFDETSSGERTFAVIKTLINQIIDWHTLGMNFTVDGTITNQSQWVHPYQQRVEMTGINAWILMASLRFDARITVEALQPNTVTEVAANGNKKYVHTYDLAGPFQEPPVSAPDYLLPPSEIYKVGGS</sequence>
<dbReference type="Gene3D" id="3.10.120.10">
    <property type="entry name" value="Cytochrome b5-like heme/steroid binding domain"/>
    <property type="match status" value="1"/>
</dbReference>
<dbReference type="SMART" id="SM01117">
    <property type="entry name" value="Cyt-b5"/>
    <property type="match status" value="1"/>
</dbReference>
<dbReference type="STRING" id="37992.A0A4Z0Z7F4"/>
<dbReference type="Proteomes" id="UP000297716">
    <property type="component" value="Unassembled WGS sequence"/>
</dbReference>
<dbReference type="PANTHER" id="PTHR19359:SF95">
    <property type="entry name" value="CYTOCHROME B5 TYPE B"/>
    <property type="match status" value="1"/>
</dbReference>
<dbReference type="PROSITE" id="PS50255">
    <property type="entry name" value="CYTOCHROME_B5_2"/>
    <property type="match status" value="1"/>
</dbReference>
<comment type="similarity">
    <text evidence="4">Belongs to the cytochrome b5 family.</text>
</comment>